<dbReference type="EMBL" id="JFAX01000006">
    <property type="protein sequence ID" value="EXI68183.1"/>
    <property type="molecule type" value="Genomic_DNA"/>
</dbReference>
<name>A0A011MEG2_9PROT</name>
<dbReference type="GO" id="GO:0046872">
    <property type="term" value="F:metal ion binding"/>
    <property type="evidence" value="ECO:0007669"/>
    <property type="project" value="InterPro"/>
</dbReference>
<protein>
    <submittedName>
        <fullName evidence="3">D-aspartate ligase</fullName>
        <ecNumber evidence="3">6.3.1.12</ecNumber>
    </submittedName>
</protein>
<dbReference type="Gene3D" id="3.30.470.20">
    <property type="entry name" value="ATP-grasp fold, B domain"/>
    <property type="match status" value="1"/>
</dbReference>
<evidence type="ECO:0000313" key="4">
    <source>
        <dbReference type="Proteomes" id="UP000020218"/>
    </source>
</evidence>
<evidence type="ECO:0000313" key="3">
    <source>
        <dbReference type="EMBL" id="EXI68183.1"/>
    </source>
</evidence>
<accession>A0A011MEG2</accession>
<reference evidence="3" key="1">
    <citation type="submission" date="2014-02" db="EMBL/GenBank/DDBJ databases">
        <title>Expanding our view of genomic diversity in Candidatus Accumulibacter clades.</title>
        <authorList>
            <person name="Skennerton C.T."/>
            <person name="Barr J.J."/>
            <person name="Slater F.R."/>
            <person name="Bond P.L."/>
            <person name="Tyson G.W."/>
        </authorList>
    </citation>
    <scope>NUCLEOTIDE SEQUENCE [LARGE SCALE GENOMIC DNA]</scope>
</reference>
<keyword evidence="4" id="KW-1185">Reference proteome</keyword>
<dbReference type="GO" id="GO:0005524">
    <property type="term" value="F:ATP binding"/>
    <property type="evidence" value="ECO:0007669"/>
    <property type="project" value="UniProtKB-UniRule"/>
</dbReference>
<dbReference type="EC" id="6.3.1.12" evidence="3"/>
<feature type="domain" description="ATP-grasp" evidence="2">
    <location>
        <begin position="119"/>
        <end position="313"/>
    </location>
</feature>
<dbReference type="PATRIC" id="fig|1454001.3.peg.1453"/>
<gene>
    <name evidence="3" type="ORF">AW08_01401</name>
</gene>
<keyword evidence="3" id="KW-0436">Ligase</keyword>
<dbReference type="PROSITE" id="PS50975">
    <property type="entry name" value="ATP_GRASP"/>
    <property type="match status" value="1"/>
</dbReference>
<evidence type="ECO:0000256" key="1">
    <source>
        <dbReference type="PROSITE-ProRule" id="PRU00409"/>
    </source>
</evidence>
<organism evidence="3 4">
    <name type="scientific">Candidatus Accumulibacter adjunctus</name>
    <dbReference type="NCBI Taxonomy" id="1454001"/>
    <lineage>
        <taxon>Bacteria</taxon>
        <taxon>Pseudomonadati</taxon>
        <taxon>Pseudomonadota</taxon>
        <taxon>Betaproteobacteria</taxon>
        <taxon>Candidatus Accumulibacter</taxon>
    </lineage>
</organism>
<dbReference type="GO" id="GO:0034025">
    <property type="term" value="F:D-aspartate ligase activity"/>
    <property type="evidence" value="ECO:0007669"/>
    <property type="project" value="UniProtKB-EC"/>
</dbReference>
<keyword evidence="1" id="KW-0547">Nucleotide-binding</keyword>
<sequence length="386" mass="42774">MTKATATAVIVGGGLNALGIVRSLAERNVPMILVCSGSGPAWNSRYPRHHVVRETEGEALIAALKSIAASLPARPVLFLTEEKSVTSVSERRQELVSDYLITLPDQLTLANLMHKEGFQKLAIDCGSPVPAAVRLQTERDLERLRELRFPCVLKPAFKHYGYGDRFKKAYVVASAAEAAARYREIAPVLADLVVQEWIEGADSEIYFCLQYVTADQRPAASFVGRKLRSWPPRIGGTASCIAAPECHDELSDMTSLFFRQVGFVGMGSMEYKRDCRDGRFYMVEPTVGRTDFQEEVATVNGVNIPFAAYCAETGASLPPGQYRQPPKIWRDPIVDRWSAEEQGSAGALPAADVVDAYWRATDPMPWCVLTWERVRARCQTLLTGRR</sequence>
<comment type="caution">
    <text evidence="3">The sequence shown here is derived from an EMBL/GenBank/DDBJ whole genome shotgun (WGS) entry which is preliminary data.</text>
</comment>
<evidence type="ECO:0000259" key="2">
    <source>
        <dbReference type="PROSITE" id="PS50975"/>
    </source>
</evidence>
<dbReference type="SUPFAM" id="SSF56059">
    <property type="entry name" value="Glutathione synthetase ATP-binding domain-like"/>
    <property type="match status" value="1"/>
</dbReference>
<dbReference type="InterPro" id="IPR011761">
    <property type="entry name" value="ATP-grasp"/>
</dbReference>
<dbReference type="STRING" id="1454001.AW08_01401"/>
<dbReference type="AlphaFoldDB" id="A0A011MEG2"/>
<proteinExistence type="predicted"/>
<dbReference type="Proteomes" id="UP000020218">
    <property type="component" value="Unassembled WGS sequence"/>
</dbReference>
<keyword evidence="1" id="KW-0067">ATP-binding</keyword>